<dbReference type="InterPro" id="IPR004147">
    <property type="entry name" value="ABC1_dom"/>
</dbReference>
<feature type="compositionally biased region" description="Low complexity" evidence="2">
    <location>
        <begin position="949"/>
        <end position="962"/>
    </location>
</feature>
<reference evidence="5" key="1">
    <citation type="submission" date="2021-01" db="EMBL/GenBank/DDBJ databases">
        <authorList>
            <person name="Corre E."/>
            <person name="Pelletier E."/>
            <person name="Niang G."/>
            <person name="Scheremetjew M."/>
            <person name="Finn R."/>
            <person name="Kale V."/>
            <person name="Holt S."/>
            <person name="Cochrane G."/>
            <person name="Meng A."/>
            <person name="Brown T."/>
            <person name="Cohen L."/>
        </authorList>
    </citation>
    <scope>NUCLEOTIDE SEQUENCE</scope>
    <source>
        <strain evidence="5">CCMP1661</strain>
    </source>
</reference>
<comment type="similarity">
    <text evidence="1">Belongs to the protein kinase superfamily. ADCK protein kinase family.</text>
</comment>
<evidence type="ECO:0000256" key="1">
    <source>
        <dbReference type="ARBA" id="ARBA00009670"/>
    </source>
</evidence>
<evidence type="ECO:0000259" key="4">
    <source>
        <dbReference type="PROSITE" id="PS50011"/>
    </source>
</evidence>
<gene>
    <name evidence="5" type="ORF">FJAP1339_LOCUS11953</name>
</gene>
<proteinExistence type="inferred from homology"/>
<evidence type="ECO:0000256" key="2">
    <source>
        <dbReference type="SAM" id="MobiDB-lite"/>
    </source>
</evidence>
<dbReference type="AlphaFoldDB" id="A0A7S2V6P2"/>
<protein>
    <recommendedName>
        <fullName evidence="4">Protein kinase domain-containing protein</fullName>
    </recommendedName>
</protein>
<feature type="region of interest" description="Disordered" evidence="2">
    <location>
        <begin position="943"/>
        <end position="962"/>
    </location>
</feature>
<dbReference type="InterPro" id="IPR000719">
    <property type="entry name" value="Prot_kinase_dom"/>
</dbReference>
<dbReference type="GO" id="GO:0004672">
    <property type="term" value="F:protein kinase activity"/>
    <property type="evidence" value="ECO:0007669"/>
    <property type="project" value="InterPro"/>
</dbReference>
<sequence length="962" mass="105077">MKGKTVLAINLLQISSAFAFSSHKALNTLQSGITSRTSSRTVVTASLDDLERRILSELSPSVPLENTPEVGLNLIKDVTSSQDSLSSSINSFGESLTNNLDESFLGVTLRLVRDAIFSITFDTPKSGILESFQIEIIKVISRIDEFLAGGSTTEPSAFATFMDQLNDLSQKMIDAVGHQIPGLAAIVKSLPSDVPYPAIAAVVSVGVVGVGMVSTNSDERIEELPTSYDPVKLELYFNQRPLELWKRVAVVVAELLQCGLPIYLDRLQGQGDDEELAKKRAARVTEGVSKLGAAYIKVGQACSIRPDLFPEVYLSELQKLQDQVPAFGADEVKASLKKELGVDPADVFVDPSVFEKEPIAAASLGQVYRATLLATGQDVAVKVQRPGMLQSVSLDLLVIRKLLNFGARVPQVKETCESLVGVIDAWAARFLDELDYEQEAKNAADFAKRMADTQPTVRYATTTPEVFLDLTSRYVMTSEWVEGQRLSSIDTDTPEGKEAVLTVINILLNSYLTQLLETGLLHADPHPGNFLLTPDGRLCILDYGLMTEIPEDRRLALIEYVAHLNGKEYEETLGDLVTLGFIPKEIQDDPEKRNIVAPLLANVLEQLSNGGGAKAVTVETVGEEVEELGRQYPITIPAYFGLIVRAFSTLEGIALLADPQFSIVNACFPYLARRLLTDDSPRVRKMLKSWLYGKEDRLSVERIDELVDGYRQFTLLQDQAANPSEESLPVWAQSMPAMAEGQDSAKPLPDRMRMGQVKLDAAAVDALQLLFNKEGNYVQDLVVEELVRVTDAVTRQGANTGLALLRQIAGQGDSALPARTLLPSVLSALFLLRSDPVVRFAERMEQIIALTEDDKETLETTRRLVDLLRQGTGSSSSELPPLLPRPPGIPPLLPISLLTSINPREAAAVARDVLPVVRKLAPGVRSLGTRYIRQLANRALQRLADDIAPTTPSPSTKGSSQK</sequence>
<dbReference type="InterPro" id="IPR011009">
    <property type="entry name" value="Kinase-like_dom_sf"/>
</dbReference>
<dbReference type="Pfam" id="PF03109">
    <property type="entry name" value="ABC1"/>
    <property type="match status" value="1"/>
</dbReference>
<dbReference type="GO" id="GO:0005524">
    <property type="term" value="F:ATP binding"/>
    <property type="evidence" value="ECO:0007669"/>
    <property type="project" value="InterPro"/>
</dbReference>
<dbReference type="CDD" id="cd05121">
    <property type="entry name" value="ABC1_ADCK3-like"/>
    <property type="match status" value="1"/>
</dbReference>
<dbReference type="PROSITE" id="PS50011">
    <property type="entry name" value="PROTEIN_KINASE_DOM"/>
    <property type="match status" value="1"/>
</dbReference>
<dbReference type="EMBL" id="HBHR01023267">
    <property type="protein sequence ID" value="CAD9874696.1"/>
    <property type="molecule type" value="Transcribed_RNA"/>
</dbReference>
<dbReference type="Gene3D" id="1.10.510.10">
    <property type="entry name" value="Transferase(Phosphotransferase) domain 1"/>
    <property type="match status" value="1"/>
</dbReference>
<keyword evidence="3" id="KW-0732">Signal</keyword>
<evidence type="ECO:0000256" key="3">
    <source>
        <dbReference type="SAM" id="SignalP"/>
    </source>
</evidence>
<feature type="signal peptide" evidence="3">
    <location>
        <begin position="1"/>
        <end position="19"/>
    </location>
</feature>
<dbReference type="InterPro" id="IPR050154">
    <property type="entry name" value="UbiB_kinase"/>
</dbReference>
<feature type="chain" id="PRO_5031079293" description="Protein kinase domain-containing protein" evidence="3">
    <location>
        <begin position="20"/>
        <end position="962"/>
    </location>
</feature>
<organism evidence="5">
    <name type="scientific">Fibrocapsa japonica</name>
    <dbReference type="NCBI Taxonomy" id="94617"/>
    <lineage>
        <taxon>Eukaryota</taxon>
        <taxon>Sar</taxon>
        <taxon>Stramenopiles</taxon>
        <taxon>Ochrophyta</taxon>
        <taxon>Raphidophyceae</taxon>
        <taxon>Chattonellales</taxon>
        <taxon>Chattonellaceae</taxon>
        <taxon>Fibrocapsa</taxon>
    </lineage>
</organism>
<accession>A0A7S2V6P2</accession>
<dbReference type="PANTHER" id="PTHR10566:SF118">
    <property type="entry name" value="PROTEIN KINASE DOMAIN-CONTAINING PROTEIN"/>
    <property type="match status" value="1"/>
</dbReference>
<feature type="domain" description="Protein kinase" evidence="4">
    <location>
        <begin position="353"/>
        <end position="714"/>
    </location>
</feature>
<name>A0A7S2V6P2_9STRA</name>
<dbReference type="PANTHER" id="PTHR10566">
    <property type="entry name" value="CHAPERONE-ACTIVITY OF BC1 COMPLEX CABC1 -RELATED"/>
    <property type="match status" value="1"/>
</dbReference>
<dbReference type="SUPFAM" id="SSF56112">
    <property type="entry name" value="Protein kinase-like (PK-like)"/>
    <property type="match status" value="1"/>
</dbReference>
<evidence type="ECO:0000313" key="5">
    <source>
        <dbReference type="EMBL" id="CAD9874696.1"/>
    </source>
</evidence>